<keyword evidence="3" id="KW-1185">Reference proteome</keyword>
<proteinExistence type="predicted"/>
<dbReference type="GeneID" id="81122719"/>
<accession>A0ABD5XQS2</accession>
<organism evidence="2 3">
    <name type="scientific">Halobaculum litoreum</name>
    <dbReference type="NCBI Taxonomy" id="3031998"/>
    <lineage>
        <taxon>Archaea</taxon>
        <taxon>Methanobacteriati</taxon>
        <taxon>Methanobacteriota</taxon>
        <taxon>Stenosarchaea group</taxon>
        <taxon>Halobacteria</taxon>
        <taxon>Halobacteriales</taxon>
        <taxon>Haloferacaceae</taxon>
        <taxon>Halobaculum</taxon>
    </lineage>
</organism>
<gene>
    <name evidence="2" type="ORF">ACFQRB_03510</name>
</gene>
<evidence type="ECO:0000313" key="2">
    <source>
        <dbReference type="EMBL" id="MFC7135896.1"/>
    </source>
</evidence>
<dbReference type="EMBL" id="JBHSZG010000001">
    <property type="protein sequence ID" value="MFC7135896.1"/>
    <property type="molecule type" value="Genomic_DNA"/>
</dbReference>
<dbReference type="PROSITE" id="PS51410">
    <property type="entry name" value="BH4_AAA_HYDROXYL_2"/>
    <property type="match status" value="1"/>
</dbReference>
<sequence>MRFLNNREFPVDRAEVAEFAAGAYDLEDDEVAEIFDYAVERGILAENGGKLVKG</sequence>
<name>A0ABD5XQS2_9EURY</name>
<protein>
    <recommendedName>
        <fullName evidence="1">Biopterin-dependent aromatic amino acid hydroxylase family profile domain-containing protein</fullName>
    </recommendedName>
</protein>
<dbReference type="RefSeq" id="WP_284012689.1">
    <property type="nucleotide sequence ID" value="NZ_CP126156.1"/>
</dbReference>
<evidence type="ECO:0000313" key="3">
    <source>
        <dbReference type="Proteomes" id="UP001596368"/>
    </source>
</evidence>
<evidence type="ECO:0000259" key="1">
    <source>
        <dbReference type="PROSITE" id="PS51410"/>
    </source>
</evidence>
<reference evidence="2 3" key="1">
    <citation type="journal article" date="2019" name="Int. J. Syst. Evol. Microbiol.">
        <title>The Global Catalogue of Microorganisms (GCM) 10K type strain sequencing project: providing services to taxonomists for standard genome sequencing and annotation.</title>
        <authorList>
            <consortium name="The Broad Institute Genomics Platform"/>
            <consortium name="The Broad Institute Genome Sequencing Center for Infectious Disease"/>
            <person name="Wu L."/>
            <person name="Ma J."/>
        </authorList>
    </citation>
    <scope>NUCLEOTIDE SEQUENCE [LARGE SCALE GENOMIC DNA]</scope>
    <source>
        <strain evidence="2 3">DT92</strain>
    </source>
</reference>
<feature type="domain" description="Biopterin-dependent aromatic amino acid hydroxylase family profile" evidence="1">
    <location>
        <begin position="1"/>
        <end position="54"/>
    </location>
</feature>
<dbReference type="AlphaFoldDB" id="A0ABD5XQS2"/>
<comment type="caution">
    <text evidence="2">The sequence shown here is derived from an EMBL/GenBank/DDBJ whole genome shotgun (WGS) entry which is preliminary data.</text>
</comment>
<dbReference type="Proteomes" id="UP001596368">
    <property type="component" value="Unassembled WGS sequence"/>
</dbReference>
<dbReference type="InterPro" id="IPR019774">
    <property type="entry name" value="Aromatic-AA_hydroxylase_C"/>
</dbReference>